<name>A0A6J7CM47_9ZZZZ</name>
<sequence length="360" mass="39424">MNLEVLRSYLARTRVTEDPITPLAEGDARIEVSGFALTSNNISYAVFGDALKYWNFFPAETDADGAWGRIPVWGFGVVTESLAVGVEVGERIYGYFPMGSELVITPGSVNTESFADVSPHRAEMASAYSRYTRTSADIIYRADRESEHMLLYPLFFTSFVVDDYLEDQGDFGATTTIVSSASSKTAIGIAFLSKARGHRIVGLTSPGNRRFVESLNIYDSVVPYDEILSMPKDPSVFVDIAGDPDVVRAVHTHLGESLAFSVAVGGTHWNHAAQASTEPLPGPKPKFFFAPDQIAKRSADWGRSGLGERALAAWDPYVAWCAGWLEFREVTGADEVRDTYLALLDGRTDPRVGYICSLSK</sequence>
<gene>
    <name evidence="1" type="ORF">UFOPK3317_00268</name>
</gene>
<protein>
    <submittedName>
        <fullName evidence="1">Unannotated protein</fullName>
    </submittedName>
</protein>
<dbReference type="InterPro" id="IPR021276">
    <property type="entry name" value="DUF2855"/>
</dbReference>
<proteinExistence type="predicted"/>
<dbReference type="AlphaFoldDB" id="A0A6J7CM47"/>
<reference evidence="1" key="1">
    <citation type="submission" date="2020-05" db="EMBL/GenBank/DDBJ databases">
        <authorList>
            <person name="Chiriac C."/>
            <person name="Salcher M."/>
            <person name="Ghai R."/>
            <person name="Kavagutti S V."/>
        </authorList>
    </citation>
    <scope>NUCLEOTIDE SEQUENCE</scope>
</reference>
<dbReference type="Pfam" id="PF11017">
    <property type="entry name" value="DUF2855"/>
    <property type="match status" value="1"/>
</dbReference>
<organism evidence="1">
    <name type="scientific">freshwater metagenome</name>
    <dbReference type="NCBI Taxonomy" id="449393"/>
    <lineage>
        <taxon>unclassified sequences</taxon>
        <taxon>metagenomes</taxon>
        <taxon>ecological metagenomes</taxon>
    </lineage>
</organism>
<dbReference type="EMBL" id="CAFBLK010000029">
    <property type="protein sequence ID" value="CAB4858155.1"/>
    <property type="molecule type" value="Genomic_DNA"/>
</dbReference>
<accession>A0A6J7CM47</accession>
<evidence type="ECO:0000313" key="1">
    <source>
        <dbReference type="EMBL" id="CAB4858155.1"/>
    </source>
</evidence>